<dbReference type="GO" id="GO:0005506">
    <property type="term" value="F:iron ion binding"/>
    <property type="evidence" value="ECO:0007669"/>
    <property type="project" value="InterPro"/>
</dbReference>
<gene>
    <name evidence="5" type="ORF">V3328_08440</name>
</gene>
<dbReference type="Pfam" id="PF01315">
    <property type="entry name" value="Ald_Xan_dh_C"/>
    <property type="match status" value="1"/>
</dbReference>
<feature type="compositionally biased region" description="Pro residues" evidence="3">
    <location>
        <begin position="460"/>
        <end position="469"/>
    </location>
</feature>
<dbReference type="SMART" id="SM01008">
    <property type="entry name" value="Ald_Xan_dh_C"/>
    <property type="match status" value="1"/>
</dbReference>
<dbReference type="SUPFAM" id="SSF56003">
    <property type="entry name" value="Molybdenum cofactor-binding domain"/>
    <property type="match status" value="1"/>
</dbReference>
<evidence type="ECO:0000313" key="6">
    <source>
        <dbReference type="Proteomes" id="UP001378188"/>
    </source>
</evidence>
<protein>
    <submittedName>
        <fullName evidence="5">Xanthine dehydrogenase family protein molybdopterin-binding subunit</fullName>
    </submittedName>
</protein>
<proteinExistence type="predicted"/>
<feature type="domain" description="Aldehyde oxidase/xanthine dehydrogenase a/b hammerhead" evidence="4">
    <location>
        <begin position="34"/>
        <end position="145"/>
    </location>
</feature>
<evidence type="ECO:0000313" key="5">
    <source>
        <dbReference type="EMBL" id="MEJ8571497.1"/>
    </source>
</evidence>
<keyword evidence="6" id="KW-1185">Reference proteome</keyword>
<dbReference type="InterPro" id="IPR036856">
    <property type="entry name" value="Ald_Oxase/Xan_DH_a/b_sf"/>
</dbReference>
<organism evidence="5 6">
    <name type="scientific">Microbaculum marinum</name>
    <dbReference type="NCBI Taxonomy" id="1764581"/>
    <lineage>
        <taxon>Bacteria</taxon>
        <taxon>Pseudomonadati</taxon>
        <taxon>Pseudomonadota</taxon>
        <taxon>Alphaproteobacteria</taxon>
        <taxon>Hyphomicrobiales</taxon>
        <taxon>Tepidamorphaceae</taxon>
        <taxon>Microbaculum</taxon>
    </lineage>
</organism>
<dbReference type="InterPro" id="IPR037165">
    <property type="entry name" value="AldOxase/xan_DH_Mopterin-bd_sf"/>
</dbReference>
<keyword evidence="2" id="KW-0560">Oxidoreductase</keyword>
<dbReference type="Pfam" id="PF02738">
    <property type="entry name" value="MoCoBD_1"/>
    <property type="match status" value="1"/>
</dbReference>
<dbReference type="SUPFAM" id="SSF54665">
    <property type="entry name" value="CO dehydrogenase molybdoprotein N-domain-like"/>
    <property type="match status" value="1"/>
</dbReference>
<dbReference type="InterPro" id="IPR000674">
    <property type="entry name" value="Ald_Oxase/Xan_DH_a/b"/>
</dbReference>
<feature type="compositionally biased region" description="Low complexity" evidence="3">
    <location>
        <begin position="470"/>
        <end position="479"/>
    </location>
</feature>
<evidence type="ECO:0000259" key="4">
    <source>
        <dbReference type="SMART" id="SM01008"/>
    </source>
</evidence>
<evidence type="ECO:0000256" key="3">
    <source>
        <dbReference type="SAM" id="MobiDB-lite"/>
    </source>
</evidence>
<comment type="caution">
    <text evidence="5">The sequence shown here is derived from an EMBL/GenBank/DDBJ whole genome shotgun (WGS) entry which is preliminary data.</text>
</comment>
<accession>A0AAW9RD44</accession>
<evidence type="ECO:0000256" key="2">
    <source>
        <dbReference type="ARBA" id="ARBA00023002"/>
    </source>
</evidence>
<dbReference type="EMBL" id="JAZHOF010000003">
    <property type="protein sequence ID" value="MEJ8571497.1"/>
    <property type="molecule type" value="Genomic_DNA"/>
</dbReference>
<evidence type="ECO:0000256" key="1">
    <source>
        <dbReference type="ARBA" id="ARBA00022505"/>
    </source>
</evidence>
<dbReference type="InterPro" id="IPR016208">
    <property type="entry name" value="Ald_Oxase/xanthine_DH-like"/>
</dbReference>
<dbReference type="Proteomes" id="UP001378188">
    <property type="component" value="Unassembled WGS sequence"/>
</dbReference>
<dbReference type="InterPro" id="IPR008274">
    <property type="entry name" value="AldOxase/xan_DH_MoCoBD1"/>
</dbReference>
<name>A0AAW9RD44_9HYPH</name>
<keyword evidence="1" id="KW-0500">Molybdenum</keyword>
<sequence length="492" mass="53764">MIRFKKDAFADERNDDLKEVGVTRQRSDAQGHVTGRTTFYDDHKVPGMLHLRPVRSPHHHARIRSIDTTEAERMPGVVRILRAGDVPRNIYTVLELIGIGPADEPALAFDKVRYKGEPIVAVIADTMETATIAASKVRIDYDPLPAVFDVEEAMAPGAPLINEYHGNNWYSYDGKDHQPVRMGDVERGFADADHVIEERYQMSPIEHAPTETQGSIAVPDTDGRITVYTNTQGLFFSLDVTALILQVPSNKLHFIGGTVGGGFGGKVDSLVEPLSILGAMLTGKPVRYLLTREEEMQAGPPRGAERIYIKDGVMNDGRIVARKMRIYVDAGAYSRLTPYGAVKAAAHCPGPYTIPNVLCEARCVYTNRTPGTAMRGFGVTASDFALEIQMDKLARLVGMDPMEFRILNAYRDGDMKAHGKRTSGAALIECVQAASEMANWPIGEKYKAMSSRQGGGWSPSDPPAPPPQQPSAGQPARPAVSSRYASIFGGRN</sequence>
<dbReference type="PANTHER" id="PTHR11908">
    <property type="entry name" value="XANTHINE DEHYDROGENASE"/>
    <property type="match status" value="1"/>
</dbReference>
<dbReference type="PANTHER" id="PTHR11908:SF132">
    <property type="entry name" value="ALDEHYDE OXIDASE 1-RELATED"/>
    <property type="match status" value="1"/>
</dbReference>
<dbReference type="RefSeq" id="WP_340329198.1">
    <property type="nucleotide sequence ID" value="NZ_JAZHOF010000003.1"/>
</dbReference>
<dbReference type="GO" id="GO:0016491">
    <property type="term" value="F:oxidoreductase activity"/>
    <property type="evidence" value="ECO:0007669"/>
    <property type="project" value="UniProtKB-KW"/>
</dbReference>
<dbReference type="Gene3D" id="3.90.1170.50">
    <property type="entry name" value="Aldehyde oxidase/xanthine dehydrogenase, a/b hammerhead"/>
    <property type="match status" value="1"/>
</dbReference>
<dbReference type="Gene3D" id="3.30.365.10">
    <property type="entry name" value="Aldehyde oxidase/xanthine dehydrogenase, molybdopterin binding domain"/>
    <property type="match status" value="3"/>
</dbReference>
<dbReference type="AlphaFoldDB" id="A0AAW9RD44"/>
<feature type="region of interest" description="Disordered" evidence="3">
    <location>
        <begin position="449"/>
        <end position="492"/>
    </location>
</feature>
<reference evidence="5 6" key="1">
    <citation type="submission" date="2024-02" db="EMBL/GenBank/DDBJ databases">
        <title>Genome analysis and characterization of Microbaculum marinisediminis sp. nov., isolated from marine sediment.</title>
        <authorList>
            <person name="Du Z.-J."/>
            <person name="Ye Y.-Q."/>
            <person name="Zhang Z.-R."/>
            <person name="Yuan S.-M."/>
            <person name="Zhang X.-Y."/>
        </authorList>
    </citation>
    <scope>NUCLEOTIDE SEQUENCE [LARGE SCALE GENOMIC DNA]</scope>
    <source>
        <strain evidence="5 6">SDUM1044001</strain>
    </source>
</reference>